<evidence type="ECO:0000256" key="6">
    <source>
        <dbReference type="ARBA" id="ARBA00022989"/>
    </source>
</evidence>
<evidence type="ECO:0000256" key="1">
    <source>
        <dbReference type="ARBA" id="ARBA00004651"/>
    </source>
</evidence>
<dbReference type="InterPro" id="IPR006042">
    <property type="entry name" value="Xan_ur_permease"/>
</dbReference>
<feature type="transmembrane region" description="Helical" evidence="8">
    <location>
        <begin position="20"/>
        <end position="44"/>
    </location>
</feature>
<dbReference type="InterPro" id="IPR017588">
    <property type="entry name" value="UacT-like"/>
</dbReference>
<dbReference type="STRING" id="112413.SAMN05421854_11470"/>
<comment type="subcellular location">
    <subcellularLocation>
        <location evidence="1">Cell membrane</location>
        <topology evidence="1">Multi-pass membrane protein</topology>
    </subcellularLocation>
</comment>
<comment type="similarity">
    <text evidence="2">Belongs to the nucleobase:cation symporter-2 (NCS2) (TC 2.A.40) family.</text>
</comment>
<dbReference type="GO" id="GO:0042907">
    <property type="term" value="F:xanthine transmembrane transporter activity"/>
    <property type="evidence" value="ECO:0007669"/>
    <property type="project" value="TreeGrafter"/>
</dbReference>
<accession>A0A1I5Z8A4</accession>
<organism evidence="10 11">
    <name type="scientific">Amycolatopsis rubida</name>
    <dbReference type="NCBI Taxonomy" id="112413"/>
    <lineage>
        <taxon>Bacteria</taxon>
        <taxon>Bacillati</taxon>
        <taxon>Actinomycetota</taxon>
        <taxon>Actinomycetes</taxon>
        <taxon>Pseudonocardiales</taxon>
        <taxon>Pseudonocardiaceae</taxon>
        <taxon>Amycolatopsis</taxon>
    </lineage>
</organism>
<dbReference type="NCBIfam" id="NF037981">
    <property type="entry name" value="NCS2_1"/>
    <property type="match status" value="1"/>
</dbReference>
<dbReference type="Proteomes" id="UP000199137">
    <property type="component" value="Unassembled WGS sequence"/>
</dbReference>
<evidence type="ECO:0000256" key="7">
    <source>
        <dbReference type="ARBA" id="ARBA00023136"/>
    </source>
</evidence>
<dbReference type="EMBL" id="JAAGNC010000032">
    <property type="protein sequence ID" value="NEC54888.1"/>
    <property type="molecule type" value="Genomic_DNA"/>
</dbReference>
<keyword evidence="7 8" id="KW-0472">Membrane</keyword>
<feature type="transmembrane region" description="Helical" evidence="8">
    <location>
        <begin position="322"/>
        <end position="343"/>
    </location>
</feature>
<dbReference type="NCBIfam" id="TIGR03173">
    <property type="entry name" value="pbuX"/>
    <property type="match status" value="1"/>
</dbReference>
<protein>
    <submittedName>
        <fullName evidence="9">Purine permease</fullName>
    </submittedName>
    <submittedName>
        <fullName evidence="10">Xanthine permease</fullName>
    </submittedName>
</protein>
<dbReference type="AlphaFoldDB" id="A0A1I5Z8A4"/>
<evidence type="ECO:0000313" key="9">
    <source>
        <dbReference type="EMBL" id="NEC54888.1"/>
    </source>
</evidence>
<keyword evidence="4" id="KW-1003">Cell membrane</keyword>
<evidence type="ECO:0000313" key="10">
    <source>
        <dbReference type="EMBL" id="SFQ52648.1"/>
    </source>
</evidence>
<dbReference type="PANTHER" id="PTHR42810:SF4">
    <property type="entry name" value="URIC ACID TRANSPORTER UACT"/>
    <property type="match status" value="1"/>
</dbReference>
<dbReference type="NCBIfam" id="TIGR00801">
    <property type="entry name" value="ncs2"/>
    <property type="match status" value="1"/>
</dbReference>
<feature type="transmembrane region" description="Helical" evidence="8">
    <location>
        <begin position="170"/>
        <end position="190"/>
    </location>
</feature>
<sequence>MASHPSPPSPVDERPRFGPLVLLGLQHVLVMYAGVVVVPIVVGAGLGLPQSQIADLVSVDLVLAGIGTMLQAFGVWKFGIRMPLVVGAASNGIVPMVLIGSTQGLSTVYGSLLVVGVVWVLIAPLFSKLLKLFPEVVTGTVITLIGLTLIPVGLKLIAGSDPSAHNYGAPANLALAGFTLALIAVFYRVFRGLLGQLAMLIALTVGAIVGWLTGLGSLAGVANGPVFGLLKPLHYGALHFDIPSILLFLVIVFVLMVEASGQGLAVGQVVGKKVGPRDIANLLRVDGLLTALSGVFNGFAYTTFGQNIGLVALTKVRSRYPVAVGGVILIVFGVVQPVGRVIAAIPQPVIGAAAVATFAALTVSGIQLLSRVDFNQTGNLVIVMLSLGVGLIPAGAPDFYQQFPFAAQVFLKSGVATGTVLAVLLNLLFFAVRKRRPEEPLVHREPAAKLSQS</sequence>
<dbReference type="Pfam" id="PF00860">
    <property type="entry name" value="Xan_ur_permease"/>
    <property type="match status" value="1"/>
</dbReference>
<dbReference type="Proteomes" id="UP000470404">
    <property type="component" value="Unassembled WGS sequence"/>
</dbReference>
<proteinExistence type="inferred from homology"/>
<gene>
    <name evidence="9" type="ORF">G3I59_04565</name>
    <name evidence="10" type="ORF">SAMN05421854_11470</name>
</gene>
<name>A0A1I5Z8A4_9PSEU</name>
<feature type="transmembrane region" description="Helical" evidence="8">
    <location>
        <begin position="197"/>
        <end position="222"/>
    </location>
</feature>
<keyword evidence="6 8" id="KW-1133">Transmembrane helix</keyword>
<reference evidence="10 11" key="1">
    <citation type="submission" date="2016-10" db="EMBL/GenBank/DDBJ databases">
        <authorList>
            <person name="de Groot N.N."/>
        </authorList>
    </citation>
    <scope>NUCLEOTIDE SEQUENCE [LARGE SCALE GENOMIC DNA]</scope>
    <source>
        <strain evidence="10 11">DSM 44637</strain>
    </source>
</reference>
<evidence type="ECO:0000313" key="11">
    <source>
        <dbReference type="Proteomes" id="UP000199137"/>
    </source>
</evidence>
<evidence type="ECO:0000256" key="8">
    <source>
        <dbReference type="SAM" id="Phobius"/>
    </source>
</evidence>
<dbReference type="InterPro" id="IPR006043">
    <property type="entry name" value="NCS2"/>
</dbReference>
<feature type="transmembrane region" description="Helical" evidence="8">
    <location>
        <begin position="409"/>
        <end position="432"/>
    </location>
</feature>
<keyword evidence="3" id="KW-0813">Transport</keyword>
<keyword evidence="12" id="KW-1185">Reference proteome</keyword>
<evidence type="ECO:0000256" key="5">
    <source>
        <dbReference type="ARBA" id="ARBA00022692"/>
    </source>
</evidence>
<evidence type="ECO:0000313" key="12">
    <source>
        <dbReference type="Proteomes" id="UP000470404"/>
    </source>
</evidence>
<reference evidence="9 12" key="2">
    <citation type="submission" date="2020-01" db="EMBL/GenBank/DDBJ databases">
        <title>Insect and environment-associated Actinomycetes.</title>
        <authorList>
            <person name="Currrie C."/>
            <person name="Chevrette M."/>
            <person name="Carlson C."/>
            <person name="Stubbendieck R."/>
            <person name="Wendt-Pienkowski E."/>
        </authorList>
    </citation>
    <scope>NUCLEOTIDE SEQUENCE [LARGE SCALE GENOMIC DNA]</scope>
    <source>
        <strain evidence="9 12">SID8386</strain>
    </source>
</reference>
<dbReference type="EMBL" id="FOWC01000014">
    <property type="protein sequence ID" value="SFQ52648.1"/>
    <property type="molecule type" value="Genomic_DNA"/>
</dbReference>
<keyword evidence="5 8" id="KW-0812">Transmembrane</keyword>
<evidence type="ECO:0000256" key="3">
    <source>
        <dbReference type="ARBA" id="ARBA00022448"/>
    </source>
</evidence>
<feature type="transmembrane region" description="Helical" evidence="8">
    <location>
        <begin position="138"/>
        <end position="158"/>
    </location>
</feature>
<evidence type="ECO:0000256" key="4">
    <source>
        <dbReference type="ARBA" id="ARBA00022475"/>
    </source>
</evidence>
<feature type="transmembrane region" description="Helical" evidence="8">
    <location>
        <begin position="242"/>
        <end position="267"/>
    </location>
</feature>
<dbReference type="RefSeq" id="WP_067582777.1">
    <property type="nucleotide sequence ID" value="NZ_FOWC01000014.1"/>
</dbReference>
<feature type="transmembrane region" description="Helical" evidence="8">
    <location>
        <begin position="108"/>
        <end position="126"/>
    </location>
</feature>
<feature type="transmembrane region" description="Helical" evidence="8">
    <location>
        <begin position="349"/>
        <end position="368"/>
    </location>
</feature>
<evidence type="ECO:0000256" key="2">
    <source>
        <dbReference type="ARBA" id="ARBA00008821"/>
    </source>
</evidence>
<dbReference type="PANTHER" id="PTHR42810">
    <property type="entry name" value="PURINE PERMEASE C1399.01C-RELATED"/>
    <property type="match status" value="1"/>
</dbReference>
<feature type="transmembrane region" description="Helical" evidence="8">
    <location>
        <begin position="83"/>
        <end position="102"/>
    </location>
</feature>
<feature type="transmembrane region" description="Helical" evidence="8">
    <location>
        <begin position="56"/>
        <end position="76"/>
    </location>
</feature>
<feature type="transmembrane region" description="Helical" evidence="8">
    <location>
        <begin position="380"/>
        <end position="397"/>
    </location>
</feature>
<dbReference type="GO" id="GO:0005886">
    <property type="term" value="C:plasma membrane"/>
    <property type="evidence" value="ECO:0007669"/>
    <property type="project" value="UniProtKB-SubCell"/>
</dbReference>